<dbReference type="EMBL" id="JABCKI010006109">
    <property type="protein sequence ID" value="KAG5635368.1"/>
    <property type="molecule type" value="Genomic_DNA"/>
</dbReference>
<dbReference type="Pfam" id="PF07714">
    <property type="entry name" value="PK_Tyr_Ser-Thr"/>
    <property type="match status" value="1"/>
</dbReference>
<organism evidence="2 3">
    <name type="scientific">Sphagnurus paluster</name>
    <dbReference type="NCBI Taxonomy" id="117069"/>
    <lineage>
        <taxon>Eukaryota</taxon>
        <taxon>Fungi</taxon>
        <taxon>Dikarya</taxon>
        <taxon>Basidiomycota</taxon>
        <taxon>Agaricomycotina</taxon>
        <taxon>Agaricomycetes</taxon>
        <taxon>Agaricomycetidae</taxon>
        <taxon>Agaricales</taxon>
        <taxon>Tricholomatineae</taxon>
        <taxon>Lyophyllaceae</taxon>
        <taxon>Sphagnurus</taxon>
    </lineage>
</organism>
<dbReference type="GO" id="GO:0005737">
    <property type="term" value="C:cytoplasm"/>
    <property type="evidence" value="ECO:0007669"/>
    <property type="project" value="TreeGrafter"/>
</dbReference>
<feature type="domain" description="Protein kinase" evidence="1">
    <location>
        <begin position="1"/>
        <end position="157"/>
    </location>
</feature>
<dbReference type="InterPro" id="IPR050167">
    <property type="entry name" value="Ser_Thr_protein_kinase"/>
</dbReference>
<protein>
    <recommendedName>
        <fullName evidence="1">Protein kinase domain-containing protein</fullName>
    </recommendedName>
</protein>
<dbReference type="GO" id="GO:0004672">
    <property type="term" value="F:protein kinase activity"/>
    <property type="evidence" value="ECO:0007669"/>
    <property type="project" value="InterPro"/>
</dbReference>
<dbReference type="InterPro" id="IPR001245">
    <property type="entry name" value="Ser-Thr/Tyr_kinase_cat_dom"/>
</dbReference>
<dbReference type="Proteomes" id="UP000717328">
    <property type="component" value="Unassembled WGS sequence"/>
</dbReference>
<comment type="caution">
    <text evidence="2">The sequence shown here is derived from an EMBL/GenBank/DDBJ whole genome shotgun (WGS) entry which is preliminary data.</text>
</comment>
<dbReference type="PROSITE" id="PS50011">
    <property type="entry name" value="PROTEIN_KINASE_DOM"/>
    <property type="match status" value="1"/>
</dbReference>
<proteinExistence type="predicted"/>
<name>A0A9P7K3G9_9AGAR</name>
<dbReference type="AlphaFoldDB" id="A0A9P7K3G9"/>
<dbReference type="GO" id="GO:0005524">
    <property type="term" value="F:ATP binding"/>
    <property type="evidence" value="ECO:0007669"/>
    <property type="project" value="InterPro"/>
</dbReference>
<dbReference type="Gene3D" id="1.10.510.10">
    <property type="entry name" value="Transferase(Phosphotransferase) domain 1"/>
    <property type="match status" value="1"/>
</dbReference>
<dbReference type="PANTHER" id="PTHR23257">
    <property type="entry name" value="SERINE-THREONINE PROTEIN KINASE"/>
    <property type="match status" value="1"/>
</dbReference>
<accession>A0A9P7K3G9</accession>
<dbReference type="InterPro" id="IPR000719">
    <property type="entry name" value="Prot_kinase_dom"/>
</dbReference>
<gene>
    <name evidence="2" type="ORF">H0H81_011515</name>
</gene>
<dbReference type="GO" id="GO:0007165">
    <property type="term" value="P:signal transduction"/>
    <property type="evidence" value="ECO:0007669"/>
    <property type="project" value="TreeGrafter"/>
</dbReference>
<dbReference type="OrthoDB" id="4062651at2759"/>
<dbReference type="InterPro" id="IPR011009">
    <property type="entry name" value="Kinase-like_dom_sf"/>
</dbReference>
<keyword evidence="3" id="KW-1185">Reference proteome</keyword>
<sequence>MEDNILVDASSRAYIDLGVSLLQDTIATAWESKSTVVGASRLDGTLRWLAPELLDPNGSTETLGSAKESKASDVYAWSSTCYEIFTGKVPFYELAKYQALLATVNGQKPRRPTKSESWGLTDTIWQLMTVCWNKNPHQRPTIHDTLIQLQRIEHNDYRAGRSWQNVYELRTEHLNATLALTLEHLDDIFLGKISNDHVILGDLNHPEVTIKFSRARSPHRPGTPTSRANSPILRKAGFAKGRAVQSFKNLLSRVIPAKDYIESDVIIAITGGSVEQKQEFIKTAVDMASDANTKISFRGAVQRVIITRPHIERRLIVLFNCAHKIEDFCGTLQDIGRRTNTSYPKLSGLIHLYNNSALPSLNENLLDAIHLVDEYLKSQKIILATKDQKGPTSRGCKQFRTRLQELLGHPIPAYGLPDAGDGGLVGDDLRTPWELLEIISTQGDWKIDEDGDGDQFLRDDIVIP</sequence>
<evidence type="ECO:0000259" key="1">
    <source>
        <dbReference type="PROSITE" id="PS50011"/>
    </source>
</evidence>
<reference evidence="2" key="1">
    <citation type="submission" date="2021-02" db="EMBL/GenBank/DDBJ databases">
        <authorList>
            <person name="Nieuwenhuis M."/>
            <person name="Van De Peppel L.J.J."/>
        </authorList>
    </citation>
    <scope>NUCLEOTIDE SEQUENCE</scope>
    <source>
        <strain evidence="2">D49</strain>
    </source>
</reference>
<reference evidence="2" key="2">
    <citation type="submission" date="2021-10" db="EMBL/GenBank/DDBJ databases">
        <title>Phylogenomics reveals ancestral predisposition of the termite-cultivated fungus Termitomyces towards a domesticated lifestyle.</title>
        <authorList>
            <person name="Auxier B."/>
            <person name="Grum-Grzhimaylo A."/>
            <person name="Cardenas M.E."/>
            <person name="Lodge J.D."/>
            <person name="Laessoe T."/>
            <person name="Pedersen O."/>
            <person name="Smith M.E."/>
            <person name="Kuyper T.W."/>
            <person name="Franco-Molano E.A."/>
            <person name="Baroni T.J."/>
            <person name="Aanen D.K."/>
        </authorList>
    </citation>
    <scope>NUCLEOTIDE SEQUENCE</scope>
    <source>
        <strain evidence="2">D49</strain>
    </source>
</reference>
<dbReference type="SUPFAM" id="SSF56112">
    <property type="entry name" value="Protein kinase-like (PK-like)"/>
    <property type="match status" value="1"/>
</dbReference>
<evidence type="ECO:0000313" key="3">
    <source>
        <dbReference type="Proteomes" id="UP000717328"/>
    </source>
</evidence>
<evidence type="ECO:0000313" key="2">
    <source>
        <dbReference type="EMBL" id="KAG5635368.1"/>
    </source>
</evidence>